<sequence length="106" mass="11379">VMNKLISYQSSRNSSSNSSTLKKLKKKKSMKFLNGSSGQDRESITSQASTSSLTSGFSSNSNSTHWYAAEDMFLSSSSTVTLTETAPVVENAANLNLSGKIVELTE</sequence>
<accession>A0A1B6GHP6</accession>
<feature type="region of interest" description="Disordered" evidence="1">
    <location>
        <begin position="1"/>
        <end position="60"/>
    </location>
</feature>
<proteinExistence type="predicted"/>
<feature type="compositionally biased region" description="Low complexity" evidence="1">
    <location>
        <begin position="44"/>
        <end position="60"/>
    </location>
</feature>
<name>A0A1B6GHP6_9HEMI</name>
<feature type="non-terminal residue" evidence="2">
    <location>
        <position position="1"/>
    </location>
</feature>
<dbReference type="EMBL" id="GECZ01007807">
    <property type="protein sequence ID" value="JAS61962.1"/>
    <property type="molecule type" value="Transcribed_RNA"/>
</dbReference>
<dbReference type="AlphaFoldDB" id="A0A1B6GHP6"/>
<organism evidence="2">
    <name type="scientific">Cuerna arida</name>
    <dbReference type="NCBI Taxonomy" id="1464854"/>
    <lineage>
        <taxon>Eukaryota</taxon>
        <taxon>Metazoa</taxon>
        <taxon>Ecdysozoa</taxon>
        <taxon>Arthropoda</taxon>
        <taxon>Hexapoda</taxon>
        <taxon>Insecta</taxon>
        <taxon>Pterygota</taxon>
        <taxon>Neoptera</taxon>
        <taxon>Paraneoptera</taxon>
        <taxon>Hemiptera</taxon>
        <taxon>Auchenorrhyncha</taxon>
        <taxon>Membracoidea</taxon>
        <taxon>Cicadellidae</taxon>
        <taxon>Cicadellinae</taxon>
        <taxon>Proconiini</taxon>
        <taxon>Cuerna</taxon>
    </lineage>
</organism>
<evidence type="ECO:0000313" key="2">
    <source>
        <dbReference type="EMBL" id="JAS61962.1"/>
    </source>
</evidence>
<feature type="non-terminal residue" evidence="2">
    <location>
        <position position="106"/>
    </location>
</feature>
<feature type="compositionally biased region" description="Low complexity" evidence="1">
    <location>
        <begin position="7"/>
        <end position="21"/>
    </location>
</feature>
<reference evidence="2" key="1">
    <citation type="submission" date="2015-11" db="EMBL/GenBank/DDBJ databases">
        <title>De novo transcriptome assembly of four potential Pierce s Disease insect vectors from Arizona vineyards.</title>
        <authorList>
            <person name="Tassone E.E."/>
        </authorList>
    </citation>
    <scope>NUCLEOTIDE SEQUENCE</scope>
</reference>
<gene>
    <name evidence="2" type="ORF">g.2603</name>
</gene>
<protein>
    <submittedName>
        <fullName evidence="2">Uncharacterized protein</fullName>
    </submittedName>
</protein>
<evidence type="ECO:0000256" key="1">
    <source>
        <dbReference type="SAM" id="MobiDB-lite"/>
    </source>
</evidence>